<accession>X1GYG2</accession>
<gene>
    <name evidence="1" type="ORF">S03H2_18347</name>
</gene>
<sequence length="86" mass="9982">MTILANHLKCDCAKVIKIASCPRPLLSPTLEQDNSYFHCSYCNLDYACSQAIKTVHEKDKFGYPQLKKTVCRKCETEVERRKWPNE</sequence>
<dbReference type="AlphaFoldDB" id="X1GYG2"/>
<proteinExistence type="predicted"/>
<protein>
    <submittedName>
        <fullName evidence="1">Uncharacterized protein</fullName>
    </submittedName>
</protein>
<comment type="caution">
    <text evidence="1">The sequence shown here is derived from an EMBL/GenBank/DDBJ whole genome shotgun (WGS) entry which is preliminary data.</text>
</comment>
<reference evidence="1" key="1">
    <citation type="journal article" date="2014" name="Front. Microbiol.">
        <title>High frequency of phylogenetically diverse reductive dehalogenase-homologous genes in deep subseafloor sedimentary metagenomes.</title>
        <authorList>
            <person name="Kawai M."/>
            <person name="Futagami T."/>
            <person name="Toyoda A."/>
            <person name="Takaki Y."/>
            <person name="Nishi S."/>
            <person name="Hori S."/>
            <person name="Arai W."/>
            <person name="Tsubouchi T."/>
            <person name="Morono Y."/>
            <person name="Uchiyama I."/>
            <person name="Ito T."/>
            <person name="Fujiyama A."/>
            <person name="Inagaki F."/>
            <person name="Takami H."/>
        </authorList>
    </citation>
    <scope>NUCLEOTIDE SEQUENCE</scope>
    <source>
        <strain evidence="1">Expedition CK06-06</strain>
    </source>
</reference>
<evidence type="ECO:0000313" key="1">
    <source>
        <dbReference type="EMBL" id="GAH38038.1"/>
    </source>
</evidence>
<dbReference type="EMBL" id="BARU01009514">
    <property type="protein sequence ID" value="GAH38038.1"/>
    <property type="molecule type" value="Genomic_DNA"/>
</dbReference>
<organism evidence="1">
    <name type="scientific">marine sediment metagenome</name>
    <dbReference type="NCBI Taxonomy" id="412755"/>
    <lineage>
        <taxon>unclassified sequences</taxon>
        <taxon>metagenomes</taxon>
        <taxon>ecological metagenomes</taxon>
    </lineage>
</organism>
<name>X1GYG2_9ZZZZ</name>